<accession>A0A6J4KD34</accession>
<evidence type="ECO:0000313" key="7">
    <source>
        <dbReference type="EMBL" id="CAA9302629.1"/>
    </source>
</evidence>
<feature type="transmembrane region" description="Helical" evidence="6">
    <location>
        <begin position="142"/>
        <end position="164"/>
    </location>
</feature>
<evidence type="ECO:0000256" key="2">
    <source>
        <dbReference type="ARBA" id="ARBA00022475"/>
    </source>
</evidence>
<dbReference type="AlphaFoldDB" id="A0A6J4KD34"/>
<organism evidence="7">
    <name type="scientific">uncultured Gemmatimonadota bacterium</name>
    <dbReference type="NCBI Taxonomy" id="203437"/>
    <lineage>
        <taxon>Bacteria</taxon>
        <taxon>Pseudomonadati</taxon>
        <taxon>Gemmatimonadota</taxon>
        <taxon>environmental samples</taxon>
    </lineage>
</organism>
<evidence type="ECO:0008006" key="8">
    <source>
        <dbReference type="Google" id="ProtNLM"/>
    </source>
</evidence>
<dbReference type="GO" id="GO:0005886">
    <property type="term" value="C:plasma membrane"/>
    <property type="evidence" value="ECO:0007669"/>
    <property type="project" value="UniProtKB-SubCell"/>
</dbReference>
<evidence type="ECO:0000256" key="3">
    <source>
        <dbReference type="ARBA" id="ARBA00022692"/>
    </source>
</evidence>
<keyword evidence="5 6" id="KW-0472">Membrane</keyword>
<reference evidence="7" key="1">
    <citation type="submission" date="2020-02" db="EMBL/GenBank/DDBJ databases">
        <authorList>
            <person name="Meier V. D."/>
        </authorList>
    </citation>
    <scope>NUCLEOTIDE SEQUENCE</scope>
    <source>
        <strain evidence="7">AVDCRST_MAG68</strain>
    </source>
</reference>
<evidence type="ECO:0000256" key="5">
    <source>
        <dbReference type="ARBA" id="ARBA00023136"/>
    </source>
</evidence>
<feature type="transmembrane region" description="Helical" evidence="6">
    <location>
        <begin position="35"/>
        <end position="56"/>
    </location>
</feature>
<protein>
    <recommendedName>
        <fullName evidence="8">Flippase-like domain-containing protein</fullName>
    </recommendedName>
</protein>
<dbReference type="InterPro" id="IPR022791">
    <property type="entry name" value="L-PG_synthase/AglD"/>
</dbReference>
<keyword evidence="4 6" id="KW-1133">Transmembrane helix</keyword>
<evidence type="ECO:0000256" key="4">
    <source>
        <dbReference type="ARBA" id="ARBA00022989"/>
    </source>
</evidence>
<dbReference type="EMBL" id="CADCTW010000032">
    <property type="protein sequence ID" value="CAA9302629.1"/>
    <property type="molecule type" value="Genomic_DNA"/>
</dbReference>
<keyword evidence="3 6" id="KW-0812">Transmembrane</keyword>
<dbReference type="Pfam" id="PF03706">
    <property type="entry name" value="LPG_synthase_TM"/>
    <property type="match status" value="1"/>
</dbReference>
<comment type="subcellular location">
    <subcellularLocation>
        <location evidence="1">Cell membrane</location>
        <topology evidence="1">Multi-pass membrane protein</topology>
    </subcellularLocation>
</comment>
<evidence type="ECO:0000256" key="1">
    <source>
        <dbReference type="ARBA" id="ARBA00004651"/>
    </source>
</evidence>
<gene>
    <name evidence="7" type="ORF">AVDCRST_MAG68-588</name>
</gene>
<evidence type="ECO:0000256" key="6">
    <source>
        <dbReference type="SAM" id="Phobius"/>
    </source>
</evidence>
<feature type="transmembrane region" description="Helical" evidence="6">
    <location>
        <begin position="218"/>
        <end position="237"/>
    </location>
</feature>
<feature type="transmembrane region" description="Helical" evidence="6">
    <location>
        <begin position="249"/>
        <end position="267"/>
    </location>
</feature>
<feature type="transmembrane region" description="Helical" evidence="6">
    <location>
        <begin position="185"/>
        <end position="212"/>
    </location>
</feature>
<keyword evidence="2" id="KW-1003">Cell membrane</keyword>
<name>A0A6J4KD34_9BACT</name>
<sequence>MAVVLSILVIAGLVAALRRDGPAALEAWRTADVRWSWVALATALGLGGHAVAAFGWRRLLVDLGLRVQYGWVLRVFLVSNMGRYLPGGKAWQMGIVGVMSTERGLPAIVVAGSSLLHGIVGVAVGAILLLPLGGTLFGGAQALFALAAAGLASLIALPRILRLFPGVRAALAARITGIDTVSSATMWALVWTAAAGWLSWGVALYALAWALLPAPTPAIPLFIAAWIGPFLAGLLAVVSPAGVGVREGAMQAALAAVGLAPSAALLLTLASRIWVTMIEVVPAAVLLAARRGAGRDERPSPTASGR</sequence>
<proteinExistence type="predicted"/>
<feature type="transmembrane region" description="Helical" evidence="6">
    <location>
        <begin position="107"/>
        <end position="130"/>
    </location>
</feature>